<evidence type="ECO:0000256" key="8">
    <source>
        <dbReference type="ARBA" id="ARBA00023180"/>
    </source>
</evidence>
<dbReference type="Pfam" id="PF07714">
    <property type="entry name" value="PK_Tyr_Ser-Thr"/>
    <property type="match status" value="1"/>
</dbReference>
<dbReference type="OrthoDB" id="6071166at2759"/>
<dbReference type="GO" id="GO:0038062">
    <property type="term" value="F:protein tyrosine kinase collagen receptor activity"/>
    <property type="evidence" value="ECO:0007669"/>
    <property type="project" value="TreeGrafter"/>
</dbReference>
<sequence length="815" mass="90389">MESTLKLLFAVFSAAAILLFTNVSSAPIKEMKPVYTFGSNTTSLPIIVSMVCMVNQSIDQVELRWIHDGITYSSTENNSSGRLSILNTTSSNDTSFTTTLTILPAMYTDNGTYYCQVRDKGNSSSNWTSARTNLHLLVHLNTVHPTVNATTSSPAAELSCDMAGYVPPQSSLHWYRNGTRLTNTGRYSIVYRDGWRRAQKESKDGTSSSVLGVLVISSPTVQDSGQYQCRIEGYCHLTRSVQLTVKNDAANASSDIASPTVSSSPPDSFQSSPTASPTSSGQDSDPFGNRWLLLTFAIVAATLSLMAVAAALILVCVCLCNVSDRRKRKGGEEGVDKSDQELNEGHYDVIQDGGGLSTDPQELLSYDSVADAFYPALPPPTVHFIQSSLPPLSPLFSNYEEPVITTGSKPNTMERSGNNGNHGNSFSFNPYEDKFELNEGPPLPPPRSRRRSSLPLVPPISTADLATKDFDHIYTEVLEPSMLHGNQAPPPSDQKALPYAPIYKTGSNLLARQLFHIPPQCLQILDELGHGRFGKIFLAGTVNVSLKDLKLNEDTDRNKSILVAMKQLKPEASPELRDAFNQEIKFMSHLQHANVVRLLAVSLTDESPFIVIEYMENGDLHQFLRQLELQPNSATVSSDHISPVILLYITVQIASGMRYLANKRFVHRDLAARNILVGRDFVTKISDFGMSRSLYESSYYCVAGQLILPIRWMSTETYYGQFSVKSDSWAFGVTVWEVFMLCRSLPYSHLQDDEVIADAVKGEEREVLQKPESCPTEVYAVLRRCFVHSPQVRADFEEIYSRLFVIYKKFVEEIC</sequence>
<dbReference type="Proteomes" id="UP000007879">
    <property type="component" value="Unassembled WGS sequence"/>
</dbReference>
<dbReference type="GO" id="GO:0046872">
    <property type="term" value="F:metal ion binding"/>
    <property type="evidence" value="ECO:0007669"/>
    <property type="project" value="UniProtKB-KW"/>
</dbReference>
<dbReference type="PANTHER" id="PTHR24416:SF634">
    <property type="entry name" value="DISCOIDIN DOMAIN-CONTAINING RECEPTOR TYROSINE KINASE B"/>
    <property type="match status" value="1"/>
</dbReference>
<dbReference type="GO" id="GO:0043235">
    <property type="term" value="C:receptor complex"/>
    <property type="evidence" value="ECO:0007669"/>
    <property type="project" value="TreeGrafter"/>
</dbReference>
<keyword evidence="13" id="KW-0479">Metal-binding</keyword>
<evidence type="ECO:0000256" key="9">
    <source>
        <dbReference type="ARBA" id="ARBA00023319"/>
    </source>
</evidence>
<evidence type="ECO:0000313" key="19">
    <source>
        <dbReference type="EnsemblMetazoa" id="Aqu2.1.30010_001"/>
    </source>
</evidence>
<evidence type="ECO:0000256" key="7">
    <source>
        <dbReference type="ARBA" id="ARBA00023170"/>
    </source>
</evidence>
<feature type="signal peptide" evidence="16">
    <location>
        <begin position="1"/>
        <end position="25"/>
    </location>
</feature>
<dbReference type="EnsemblMetazoa" id="Aqu2.1.30010_001">
    <property type="protein sequence ID" value="Aqu2.1.30010_001"/>
    <property type="gene ID" value="Aqu2.1.30010"/>
</dbReference>
<dbReference type="Pfam" id="PF13927">
    <property type="entry name" value="Ig_3"/>
    <property type="match status" value="1"/>
</dbReference>
<dbReference type="Gene3D" id="1.10.510.10">
    <property type="entry name" value="Transferase(Phosphotransferase) domain 1"/>
    <property type="match status" value="1"/>
</dbReference>
<dbReference type="InterPro" id="IPR008266">
    <property type="entry name" value="Tyr_kinase_AS"/>
</dbReference>
<keyword evidence="20" id="KW-1185">Reference proteome</keyword>
<dbReference type="CDD" id="cd00096">
    <property type="entry name" value="Ig"/>
    <property type="match status" value="1"/>
</dbReference>
<feature type="compositionally biased region" description="Low complexity" evidence="14">
    <location>
        <begin position="416"/>
        <end position="429"/>
    </location>
</feature>
<dbReference type="InterPro" id="IPR003599">
    <property type="entry name" value="Ig_sub"/>
</dbReference>
<feature type="active site" description="Proton acceptor" evidence="11">
    <location>
        <position position="669"/>
    </location>
</feature>
<dbReference type="InParanoid" id="A0A1X7UPU1"/>
<feature type="region of interest" description="Disordered" evidence="14">
    <location>
        <begin position="254"/>
        <end position="284"/>
    </location>
</feature>
<reference evidence="19" key="2">
    <citation type="submission" date="2017-05" db="UniProtKB">
        <authorList>
            <consortium name="EnsemblMetazoa"/>
        </authorList>
    </citation>
    <scope>IDENTIFICATION</scope>
</reference>
<feature type="domain" description="Protein kinase" evidence="17">
    <location>
        <begin position="522"/>
        <end position="805"/>
    </location>
</feature>
<dbReference type="SUPFAM" id="SSF48726">
    <property type="entry name" value="Immunoglobulin"/>
    <property type="match status" value="2"/>
</dbReference>
<keyword evidence="16" id="KW-0732">Signal</keyword>
<dbReference type="SMART" id="SM00409">
    <property type="entry name" value="IG"/>
    <property type="match status" value="2"/>
</dbReference>
<keyword evidence="12" id="KW-0547">Nucleotide-binding</keyword>
<dbReference type="InterPro" id="IPR011009">
    <property type="entry name" value="Kinase-like_dom_sf"/>
</dbReference>
<reference evidence="20" key="1">
    <citation type="journal article" date="2010" name="Nature">
        <title>The Amphimedon queenslandica genome and the evolution of animal complexity.</title>
        <authorList>
            <person name="Srivastava M."/>
            <person name="Simakov O."/>
            <person name="Chapman J."/>
            <person name="Fahey B."/>
            <person name="Gauthier M.E."/>
            <person name="Mitros T."/>
            <person name="Richards G.S."/>
            <person name="Conaco C."/>
            <person name="Dacre M."/>
            <person name="Hellsten U."/>
            <person name="Larroux C."/>
            <person name="Putnam N.H."/>
            <person name="Stanke M."/>
            <person name="Adamska M."/>
            <person name="Darling A."/>
            <person name="Degnan S.M."/>
            <person name="Oakley T.H."/>
            <person name="Plachetzki D.C."/>
            <person name="Zhai Y."/>
            <person name="Adamski M."/>
            <person name="Calcino A."/>
            <person name="Cummins S.F."/>
            <person name="Goodstein D.M."/>
            <person name="Harris C."/>
            <person name="Jackson D.J."/>
            <person name="Leys S.P."/>
            <person name="Shu S."/>
            <person name="Woodcroft B.J."/>
            <person name="Vervoort M."/>
            <person name="Kosik K.S."/>
            <person name="Manning G."/>
            <person name="Degnan B.M."/>
            <person name="Rokhsar D.S."/>
        </authorList>
    </citation>
    <scope>NUCLEOTIDE SEQUENCE [LARGE SCALE GENOMIC DNA]</scope>
</reference>
<dbReference type="SMART" id="SM00219">
    <property type="entry name" value="TyrKc"/>
    <property type="match status" value="1"/>
</dbReference>
<dbReference type="GO" id="GO:0005886">
    <property type="term" value="C:plasma membrane"/>
    <property type="evidence" value="ECO:0007669"/>
    <property type="project" value="TreeGrafter"/>
</dbReference>
<dbReference type="InterPro" id="IPR050122">
    <property type="entry name" value="RTK"/>
</dbReference>
<dbReference type="InterPro" id="IPR020635">
    <property type="entry name" value="Tyr_kinase_cat_dom"/>
</dbReference>
<feature type="compositionally biased region" description="Low complexity" evidence="14">
    <location>
        <begin position="254"/>
        <end position="273"/>
    </location>
</feature>
<evidence type="ECO:0000256" key="6">
    <source>
        <dbReference type="ARBA" id="ARBA00023157"/>
    </source>
</evidence>
<dbReference type="PROSITE" id="PS50011">
    <property type="entry name" value="PROTEIN_KINASE_DOM"/>
    <property type="match status" value="1"/>
</dbReference>
<dbReference type="PANTHER" id="PTHR24416">
    <property type="entry name" value="TYROSINE-PROTEIN KINASE RECEPTOR"/>
    <property type="match status" value="1"/>
</dbReference>
<dbReference type="EnsemblMetazoa" id="XM_019997373.1">
    <property type="protein sequence ID" value="XP_019852932.1"/>
    <property type="gene ID" value="LOC100639234"/>
</dbReference>
<feature type="domain" description="Ig-like" evidence="18">
    <location>
        <begin position="27"/>
        <end position="133"/>
    </location>
</feature>
<evidence type="ECO:0000256" key="16">
    <source>
        <dbReference type="SAM" id="SignalP"/>
    </source>
</evidence>
<comment type="subcellular location">
    <subcellularLocation>
        <location evidence="1">Membrane</location>
        <topology evidence="1">Single-pass membrane protein</topology>
    </subcellularLocation>
</comment>
<feature type="chain" id="PRO_5013185974" description="receptor protein-tyrosine kinase" evidence="16">
    <location>
        <begin position="26"/>
        <end position="815"/>
    </location>
</feature>
<dbReference type="PROSITE" id="PS00109">
    <property type="entry name" value="PROTEIN_KINASE_TYR"/>
    <property type="match status" value="1"/>
</dbReference>
<keyword evidence="6" id="KW-1015">Disulfide bond</keyword>
<feature type="binding site" evidence="13">
    <location>
        <position position="674"/>
    </location>
    <ligand>
        <name>Mg(2+)</name>
        <dbReference type="ChEBI" id="CHEBI:18420"/>
    </ligand>
</feature>
<dbReference type="SUPFAM" id="SSF56112">
    <property type="entry name" value="Protein kinase-like (PK-like)"/>
    <property type="match status" value="1"/>
</dbReference>
<evidence type="ECO:0000256" key="12">
    <source>
        <dbReference type="PIRSR" id="PIRSR000615-2"/>
    </source>
</evidence>
<gene>
    <name evidence="19" type="primary">100639234</name>
</gene>
<dbReference type="PIRSF" id="PIRSF000615">
    <property type="entry name" value="TyrPK_CSF1-R"/>
    <property type="match status" value="1"/>
</dbReference>
<keyword evidence="9" id="KW-0393">Immunoglobulin domain</keyword>
<evidence type="ECO:0000259" key="18">
    <source>
        <dbReference type="PROSITE" id="PS50835"/>
    </source>
</evidence>
<evidence type="ECO:0000256" key="10">
    <source>
        <dbReference type="ARBA" id="ARBA00051243"/>
    </source>
</evidence>
<feature type="binding site" evidence="13">
    <location>
        <position position="687"/>
    </location>
    <ligand>
        <name>Mg(2+)</name>
        <dbReference type="ChEBI" id="CHEBI:18420"/>
    </ligand>
</feature>
<evidence type="ECO:0000256" key="11">
    <source>
        <dbReference type="PIRSR" id="PIRSR000615-1"/>
    </source>
</evidence>
<dbReference type="GO" id="GO:0005524">
    <property type="term" value="F:ATP binding"/>
    <property type="evidence" value="ECO:0007669"/>
    <property type="project" value="UniProtKB-KW"/>
</dbReference>
<evidence type="ECO:0000313" key="20">
    <source>
        <dbReference type="Proteomes" id="UP000007879"/>
    </source>
</evidence>
<dbReference type="STRING" id="400682.A0A1X7UPU1"/>
<feature type="region of interest" description="Disordered" evidence="14">
    <location>
        <begin position="408"/>
        <end position="457"/>
    </location>
</feature>
<evidence type="ECO:0000256" key="15">
    <source>
        <dbReference type="SAM" id="Phobius"/>
    </source>
</evidence>
<keyword evidence="7" id="KW-0675">Receptor</keyword>
<dbReference type="GO" id="GO:0005518">
    <property type="term" value="F:collagen binding"/>
    <property type="evidence" value="ECO:0007669"/>
    <property type="project" value="TreeGrafter"/>
</dbReference>
<evidence type="ECO:0000256" key="3">
    <source>
        <dbReference type="ARBA" id="ARBA00022692"/>
    </source>
</evidence>
<keyword evidence="12" id="KW-0067">ATP-binding</keyword>
<dbReference type="InterPro" id="IPR000719">
    <property type="entry name" value="Prot_kinase_dom"/>
</dbReference>
<dbReference type="eggNOG" id="KOG1094">
    <property type="taxonomic scope" value="Eukaryota"/>
</dbReference>
<proteinExistence type="predicted"/>
<keyword evidence="4 15" id="KW-1133">Transmembrane helix</keyword>
<dbReference type="EC" id="2.7.10.1" evidence="2"/>
<keyword evidence="5 15" id="KW-0472">Membrane</keyword>
<evidence type="ECO:0000256" key="13">
    <source>
        <dbReference type="PIRSR" id="PIRSR000615-3"/>
    </source>
</evidence>
<dbReference type="AlphaFoldDB" id="A0A1X7UPU1"/>
<keyword evidence="3 15" id="KW-0812">Transmembrane</keyword>
<organism evidence="19">
    <name type="scientific">Amphimedon queenslandica</name>
    <name type="common">Sponge</name>
    <dbReference type="NCBI Taxonomy" id="400682"/>
    <lineage>
        <taxon>Eukaryota</taxon>
        <taxon>Metazoa</taxon>
        <taxon>Porifera</taxon>
        <taxon>Demospongiae</taxon>
        <taxon>Heteroscleromorpha</taxon>
        <taxon>Haplosclerida</taxon>
        <taxon>Niphatidae</taxon>
        <taxon>Amphimedon</taxon>
    </lineage>
</organism>
<evidence type="ECO:0000259" key="17">
    <source>
        <dbReference type="PROSITE" id="PS50011"/>
    </source>
</evidence>
<feature type="compositionally biased region" description="Polar residues" evidence="14">
    <location>
        <begin position="274"/>
        <end position="283"/>
    </location>
</feature>
<dbReference type="InterPro" id="IPR013783">
    <property type="entry name" value="Ig-like_fold"/>
</dbReference>
<dbReference type="InterPro" id="IPR036179">
    <property type="entry name" value="Ig-like_dom_sf"/>
</dbReference>
<name>A0A1X7UPU1_AMPQE</name>
<evidence type="ECO:0000256" key="1">
    <source>
        <dbReference type="ARBA" id="ARBA00004167"/>
    </source>
</evidence>
<dbReference type="GO" id="GO:0051897">
    <property type="term" value="P:positive regulation of phosphatidylinositol 3-kinase/protein kinase B signal transduction"/>
    <property type="evidence" value="ECO:0007669"/>
    <property type="project" value="TreeGrafter"/>
</dbReference>
<dbReference type="Gene3D" id="2.60.40.10">
    <property type="entry name" value="Immunoglobulins"/>
    <property type="match status" value="2"/>
</dbReference>
<accession>A0A1X7UPU1</accession>
<dbReference type="PROSITE" id="PS50835">
    <property type="entry name" value="IG_LIKE"/>
    <property type="match status" value="2"/>
</dbReference>
<evidence type="ECO:0000256" key="5">
    <source>
        <dbReference type="ARBA" id="ARBA00023136"/>
    </source>
</evidence>
<dbReference type="Gene3D" id="3.30.200.20">
    <property type="entry name" value="Phosphorylase Kinase, domain 1"/>
    <property type="match status" value="1"/>
</dbReference>
<dbReference type="Pfam" id="PF00047">
    <property type="entry name" value="ig"/>
    <property type="match status" value="1"/>
</dbReference>
<evidence type="ECO:0000256" key="14">
    <source>
        <dbReference type="SAM" id="MobiDB-lite"/>
    </source>
</evidence>
<feature type="domain" description="Ig-like" evidence="18">
    <location>
        <begin position="145"/>
        <end position="244"/>
    </location>
</feature>
<dbReference type="InterPro" id="IPR001245">
    <property type="entry name" value="Ser-Thr/Tyr_kinase_cat_dom"/>
</dbReference>
<feature type="transmembrane region" description="Helical" evidence="15">
    <location>
        <begin position="291"/>
        <end position="320"/>
    </location>
</feature>
<comment type="catalytic activity">
    <reaction evidence="10">
        <text>L-tyrosyl-[protein] + ATP = O-phospho-L-tyrosyl-[protein] + ADP + H(+)</text>
        <dbReference type="Rhea" id="RHEA:10596"/>
        <dbReference type="Rhea" id="RHEA-COMP:10136"/>
        <dbReference type="Rhea" id="RHEA-COMP:20101"/>
        <dbReference type="ChEBI" id="CHEBI:15378"/>
        <dbReference type="ChEBI" id="CHEBI:30616"/>
        <dbReference type="ChEBI" id="CHEBI:46858"/>
        <dbReference type="ChEBI" id="CHEBI:61978"/>
        <dbReference type="ChEBI" id="CHEBI:456216"/>
        <dbReference type="EC" id="2.7.10.1"/>
    </reaction>
</comment>
<feature type="binding site" evidence="12">
    <location>
        <position position="673"/>
    </location>
    <ligand>
        <name>ATP</name>
        <dbReference type="ChEBI" id="CHEBI:30616"/>
    </ligand>
</feature>
<dbReference type="InterPro" id="IPR013151">
    <property type="entry name" value="Immunoglobulin_dom"/>
</dbReference>
<dbReference type="InterPro" id="IPR007110">
    <property type="entry name" value="Ig-like_dom"/>
</dbReference>
<keyword evidence="13" id="KW-0460">Magnesium</keyword>
<evidence type="ECO:0000256" key="2">
    <source>
        <dbReference type="ARBA" id="ARBA00011902"/>
    </source>
</evidence>
<evidence type="ECO:0000256" key="4">
    <source>
        <dbReference type="ARBA" id="ARBA00022989"/>
    </source>
</evidence>
<dbReference type="PRINTS" id="PR00109">
    <property type="entry name" value="TYRKINASE"/>
</dbReference>
<protein>
    <recommendedName>
        <fullName evidence="2">receptor protein-tyrosine kinase</fullName>
        <ecNumber evidence="2">2.7.10.1</ecNumber>
    </recommendedName>
</protein>
<keyword evidence="8" id="KW-0325">Glycoprotein</keyword>